<feature type="non-terminal residue" evidence="7">
    <location>
        <position position="1"/>
    </location>
</feature>
<evidence type="ECO:0000256" key="2">
    <source>
        <dbReference type="ARBA" id="ARBA00022559"/>
    </source>
</evidence>
<organism evidence="7 8">
    <name type="scientific">SAR86 cluster bacterium</name>
    <dbReference type="NCBI Taxonomy" id="2030880"/>
    <lineage>
        <taxon>Bacteria</taxon>
        <taxon>Pseudomonadati</taxon>
        <taxon>Pseudomonadota</taxon>
        <taxon>Gammaproteobacteria</taxon>
        <taxon>SAR86 cluster</taxon>
    </lineage>
</organism>
<evidence type="ECO:0000256" key="3">
    <source>
        <dbReference type="ARBA" id="ARBA00022723"/>
    </source>
</evidence>
<dbReference type="AlphaFoldDB" id="A0A972VWZ5"/>
<dbReference type="GO" id="GO:0005829">
    <property type="term" value="C:cytosol"/>
    <property type="evidence" value="ECO:0007669"/>
    <property type="project" value="TreeGrafter"/>
</dbReference>
<keyword evidence="4" id="KW-0560">Oxidoreductase</keyword>
<protein>
    <submittedName>
        <fullName evidence="7">Dyp-type peroxidase</fullName>
    </submittedName>
</protein>
<evidence type="ECO:0000256" key="5">
    <source>
        <dbReference type="ARBA" id="ARBA00023004"/>
    </source>
</evidence>
<dbReference type="InterPro" id="IPR006314">
    <property type="entry name" value="Dyp_peroxidase"/>
</dbReference>
<dbReference type="InterPro" id="IPR011008">
    <property type="entry name" value="Dimeric_a/b-barrel"/>
</dbReference>
<evidence type="ECO:0000256" key="1">
    <source>
        <dbReference type="ARBA" id="ARBA00001970"/>
    </source>
</evidence>
<dbReference type="NCBIfam" id="TIGR01413">
    <property type="entry name" value="Dyp_perox_fam"/>
    <property type="match status" value="1"/>
</dbReference>
<proteinExistence type="predicted"/>
<dbReference type="InterPro" id="IPR048328">
    <property type="entry name" value="Dyp_perox_C"/>
</dbReference>
<dbReference type="GO" id="GO:0004601">
    <property type="term" value="F:peroxidase activity"/>
    <property type="evidence" value="ECO:0007669"/>
    <property type="project" value="UniProtKB-KW"/>
</dbReference>
<sequence>YIDGTENPEGDEIQRVGFDAMGGSCVAVQKWVHDLGYFTSLSPQEQDAKIGRHKHNNEEFDAPKSAHVIRAAQETYSPEANLLRRSMPWADFSGEGLVFVAFAKEFYAFDAILKRMIGLEDGITDALFTFSRPLTTSFFWCPPMRKGKPDFGVLSGK</sequence>
<dbReference type="PANTHER" id="PTHR30521">
    <property type="entry name" value="DEFERROCHELATASE/PEROXIDASE"/>
    <property type="match status" value="1"/>
</dbReference>
<feature type="domain" description="Dyp-type peroxidase C-terminal" evidence="6">
    <location>
        <begin position="1"/>
        <end position="145"/>
    </location>
</feature>
<dbReference type="PROSITE" id="PS51404">
    <property type="entry name" value="DYP_PEROXIDASE"/>
    <property type="match status" value="1"/>
</dbReference>
<evidence type="ECO:0000313" key="8">
    <source>
        <dbReference type="Proteomes" id="UP000754644"/>
    </source>
</evidence>
<dbReference type="SUPFAM" id="SSF54909">
    <property type="entry name" value="Dimeric alpha+beta barrel"/>
    <property type="match status" value="1"/>
</dbReference>
<accession>A0A972VWZ5</accession>
<dbReference type="EMBL" id="JABMOJ010000405">
    <property type="protein sequence ID" value="NQV65823.1"/>
    <property type="molecule type" value="Genomic_DNA"/>
</dbReference>
<dbReference type="GO" id="GO:0046872">
    <property type="term" value="F:metal ion binding"/>
    <property type="evidence" value="ECO:0007669"/>
    <property type="project" value="UniProtKB-KW"/>
</dbReference>
<keyword evidence="3" id="KW-0479">Metal-binding</keyword>
<comment type="cofactor">
    <cofactor evidence="1">
        <name>heme b</name>
        <dbReference type="ChEBI" id="CHEBI:60344"/>
    </cofactor>
</comment>
<gene>
    <name evidence="7" type="ORF">HQ497_10715</name>
</gene>
<evidence type="ECO:0000259" key="6">
    <source>
        <dbReference type="Pfam" id="PF20628"/>
    </source>
</evidence>
<dbReference type="Proteomes" id="UP000754644">
    <property type="component" value="Unassembled WGS sequence"/>
</dbReference>
<dbReference type="PANTHER" id="PTHR30521:SF0">
    <property type="entry name" value="DYP-TYPE PEROXIDASE FAMILY PROTEIN"/>
    <property type="match status" value="1"/>
</dbReference>
<keyword evidence="5" id="KW-0408">Iron</keyword>
<evidence type="ECO:0000256" key="4">
    <source>
        <dbReference type="ARBA" id="ARBA00023002"/>
    </source>
</evidence>
<name>A0A972VWZ5_9GAMM</name>
<dbReference type="GO" id="GO:0020037">
    <property type="term" value="F:heme binding"/>
    <property type="evidence" value="ECO:0007669"/>
    <property type="project" value="InterPro"/>
</dbReference>
<keyword evidence="2 7" id="KW-0575">Peroxidase</keyword>
<evidence type="ECO:0000313" key="7">
    <source>
        <dbReference type="EMBL" id="NQV65823.1"/>
    </source>
</evidence>
<reference evidence="7" key="1">
    <citation type="submission" date="2020-05" db="EMBL/GenBank/DDBJ databases">
        <title>Sulfur intermediates as new biogeochemical hubs in an aquatic model microbial ecosystem.</title>
        <authorList>
            <person name="Vigneron A."/>
        </authorList>
    </citation>
    <scope>NUCLEOTIDE SEQUENCE</scope>
    <source>
        <strain evidence="7">Bin.250</strain>
    </source>
</reference>
<comment type="caution">
    <text evidence="7">The sequence shown here is derived from an EMBL/GenBank/DDBJ whole genome shotgun (WGS) entry which is preliminary data.</text>
</comment>
<dbReference type="Pfam" id="PF20628">
    <property type="entry name" value="Dyp_perox_C"/>
    <property type="match status" value="1"/>
</dbReference>